<dbReference type="AlphaFoldDB" id="A0A7M7JYZ6"/>
<feature type="chain" id="PRO_5029723402" evidence="1">
    <location>
        <begin position="18"/>
        <end position="111"/>
    </location>
</feature>
<evidence type="ECO:0000313" key="2">
    <source>
        <dbReference type="EnsemblMetazoa" id="XP_022659238"/>
    </source>
</evidence>
<organism evidence="2 3">
    <name type="scientific">Varroa destructor</name>
    <name type="common">Honeybee mite</name>
    <dbReference type="NCBI Taxonomy" id="109461"/>
    <lineage>
        <taxon>Eukaryota</taxon>
        <taxon>Metazoa</taxon>
        <taxon>Ecdysozoa</taxon>
        <taxon>Arthropoda</taxon>
        <taxon>Chelicerata</taxon>
        <taxon>Arachnida</taxon>
        <taxon>Acari</taxon>
        <taxon>Parasitiformes</taxon>
        <taxon>Mesostigmata</taxon>
        <taxon>Gamasina</taxon>
        <taxon>Dermanyssoidea</taxon>
        <taxon>Varroidae</taxon>
        <taxon>Varroa</taxon>
    </lineage>
</organism>
<keyword evidence="3" id="KW-1185">Reference proteome</keyword>
<dbReference type="InParanoid" id="A0A7M7JYZ6"/>
<name>A0A7M7JYZ6_VARDE</name>
<protein>
    <submittedName>
        <fullName evidence="2">Uncharacterized protein</fullName>
    </submittedName>
</protein>
<dbReference type="EnsemblMetazoa" id="XM_022803503">
    <property type="protein sequence ID" value="XP_022659238"/>
    <property type="gene ID" value="LOC111249521"/>
</dbReference>
<evidence type="ECO:0000256" key="1">
    <source>
        <dbReference type="SAM" id="SignalP"/>
    </source>
</evidence>
<evidence type="ECO:0000313" key="3">
    <source>
        <dbReference type="Proteomes" id="UP000594260"/>
    </source>
</evidence>
<reference evidence="2" key="1">
    <citation type="submission" date="2021-01" db="UniProtKB">
        <authorList>
            <consortium name="EnsemblMetazoa"/>
        </authorList>
    </citation>
    <scope>IDENTIFICATION</scope>
</reference>
<proteinExistence type="predicted"/>
<dbReference type="KEGG" id="vde:111249521"/>
<sequence length="111" mass="11830">MRAPFALLVVLVGAVLAGYPYGGAYYGSYGGYGHAVPYVYGAAYGAPYLAAPVVKAPLVSSYAYTTKTIHTAPLVVAPAVKPAYYGGYGGLYRGYGYASPIYGRYKHYYKK</sequence>
<dbReference type="RefSeq" id="XP_022659238.1">
    <property type="nucleotide sequence ID" value="XM_022803503.1"/>
</dbReference>
<accession>A0A7M7JYZ6</accession>
<dbReference type="Proteomes" id="UP000594260">
    <property type="component" value="Unplaced"/>
</dbReference>
<feature type="signal peptide" evidence="1">
    <location>
        <begin position="1"/>
        <end position="17"/>
    </location>
</feature>
<dbReference type="GeneID" id="111249521"/>
<keyword evidence="1" id="KW-0732">Signal</keyword>